<accession>A0A9N9GX60</accession>
<proteinExistence type="predicted"/>
<dbReference type="AlphaFoldDB" id="A0A9N9GX60"/>
<reference evidence="1" key="1">
    <citation type="submission" date="2021-06" db="EMBL/GenBank/DDBJ databases">
        <authorList>
            <person name="Kallberg Y."/>
            <person name="Tangrot J."/>
            <person name="Rosling A."/>
        </authorList>
    </citation>
    <scope>NUCLEOTIDE SEQUENCE</scope>
    <source>
        <strain evidence="1">87-6 pot B 2015</strain>
    </source>
</reference>
<keyword evidence="2" id="KW-1185">Reference proteome</keyword>
<name>A0A9N9GX60_FUNMO</name>
<gene>
    <name evidence="1" type="ORF">FMOSSE_LOCUS10594</name>
</gene>
<evidence type="ECO:0000313" key="1">
    <source>
        <dbReference type="EMBL" id="CAG8633174.1"/>
    </source>
</evidence>
<organism evidence="1 2">
    <name type="scientific">Funneliformis mosseae</name>
    <name type="common">Endomycorrhizal fungus</name>
    <name type="synonym">Glomus mosseae</name>
    <dbReference type="NCBI Taxonomy" id="27381"/>
    <lineage>
        <taxon>Eukaryota</taxon>
        <taxon>Fungi</taxon>
        <taxon>Fungi incertae sedis</taxon>
        <taxon>Mucoromycota</taxon>
        <taxon>Glomeromycotina</taxon>
        <taxon>Glomeromycetes</taxon>
        <taxon>Glomerales</taxon>
        <taxon>Glomeraceae</taxon>
        <taxon>Funneliformis</taxon>
    </lineage>
</organism>
<dbReference type="InterPro" id="IPR036291">
    <property type="entry name" value="NAD(P)-bd_dom_sf"/>
</dbReference>
<comment type="caution">
    <text evidence="1">The sequence shown here is derived from an EMBL/GenBank/DDBJ whole genome shotgun (WGS) entry which is preliminary data.</text>
</comment>
<dbReference type="Proteomes" id="UP000789375">
    <property type="component" value="Unassembled WGS sequence"/>
</dbReference>
<sequence length="83" mass="9170">MNTAQQTNGKVAIVTGASSGIGRGKYDIYDEMNFFIYMFRYINNISENYLAIAIRLVKEGAKVVIADVSEDAGKMLANELNTK</sequence>
<dbReference type="EMBL" id="CAJVPP010003595">
    <property type="protein sequence ID" value="CAG8633174.1"/>
    <property type="molecule type" value="Genomic_DNA"/>
</dbReference>
<protein>
    <submittedName>
        <fullName evidence="1">16329_t:CDS:1</fullName>
    </submittedName>
</protein>
<evidence type="ECO:0000313" key="2">
    <source>
        <dbReference type="Proteomes" id="UP000789375"/>
    </source>
</evidence>
<dbReference type="SUPFAM" id="SSF51735">
    <property type="entry name" value="NAD(P)-binding Rossmann-fold domains"/>
    <property type="match status" value="2"/>
</dbReference>
<dbReference type="Gene3D" id="3.40.50.720">
    <property type="entry name" value="NAD(P)-binding Rossmann-like Domain"/>
    <property type="match status" value="1"/>
</dbReference>